<dbReference type="Proteomes" id="UP000653305">
    <property type="component" value="Unassembled WGS sequence"/>
</dbReference>
<evidence type="ECO:0000313" key="2">
    <source>
        <dbReference type="Proteomes" id="UP000653305"/>
    </source>
</evidence>
<gene>
    <name evidence="1" type="ORF">PHJA_000415800</name>
</gene>
<dbReference type="PANTHER" id="PTHR37376">
    <property type="entry name" value="EXPRESSED PROTEIN"/>
    <property type="match status" value="1"/>
</dbReference>
<accession>A0A830B6N3</accession>
<dbReference type="OrthoDB" id="45963at2759"/>
<evidence type="ECO:0000313" key="1">
    <source>
        <dbReference type="EMBL" id="GFP82727.1"/>
    </source>
</evidence>
<dbReference type="PANTHER" id="PTHR37376:SF1">
    <property type="entry name" value="EXPRESSED PROTEIN"/>
    <property type="match status" value="1"/>
</dbReference>
<comment type="caution">
    <text evidence="1">The sequence shown here is derived from an EMBL/GenBank/DDBJ whole genome shotgun (WGS) entry which is preliminary data.</text>
</comment>
<dbReference type="AlphaFoldDB" id="A0A830B6N3"/>
<protein>
    <submittedName>
        <fullName evidence="1">Uncharacterized protein</fullName>
    </submittedName>
</protein>
<name>A0A830B6N3_9LAMI</name>
<dbReference type="EMBL" id="BMAC01000051">
    <property type="protein sequence ID" value="GFP82727.1"/>
    <property type="molecule type" value="Genomic_DNA"/>
</dbReference>
<keyword evidence="2" id="KW-1185">Reference proteome</keyword>
<reference evidence="1" key="1">
    <citation type="submission" date="2020-07" db="EMBL/GenBank/DDBJ databases">
        <title>Ethylene signaling mediates host invasion by parasitic plants.</title>
        <authorList>
            <person name="Yoshida S."/>
        </authorList>
    </citation>
    <scope>NUCLEOTIDE SEQUENCE</scope>
    <source>
        <strain evidence="1">Okayama</strain>
    </source>
</reference>
<organism evidence="1 2">
    <name type="scientific">Phtheirospermum japonicum</name>
    <dbReference type="NCBI Taxonomy" id="374723"/>
    <lineage>
        <taxon>Eukaryota</taxon>
        <taxon>Viridiplantae</taxon>
        <taxon>Streptophyta</taxon>
        <taxon>Embryophyta</taxon>
        <taxon>Tracheophyta</taxon>
        <taxon>Spermatophyta</taxon>
        <taxon>Magnoliopsida</taxon>
        <taxon>eudicotyledons</taxon>
        <taxon>Gunneridae</taxon>
        <taxon>Pentapetalae</taxon>
        <taxon>asterids</taxon>
        <taxon>lamiids</taxon>
        <taxon>Lamiales</taxon>
        <taxon>Orobanchaceae</taxon>
        <taxon>Orobanchaceae incertae sedis</taxon>
        <taxon>Phtheirospermum</taxon>
    </lineage>
</organism>
<sequence>MPIKSESTPPQRIGKIGSYTVFVTPPATPNVQFQAAQTPIQLPSTPRVTAPPTQFDKEKPSSFTFFWDTVAKVQNVHSSLDEHVAHWRFHHSLLKANHHDAVLPIRLMHEHLDQLSVLIFTHLFKMLFNRFT</sequence>
<proteinExistence type="predicted"/>